<evidence type="ECO:0000259" key="1">
    <source>
        <dbReference type="PROSITE" id="PS51186"/>
    </source>
</evidence>
<keyword evidence="2" id="KW-0012">Acyltransferase</keyword>
<dbReference type="PANTHER" id="PTHR13355">
    <property type="entry name" value="GLUCOSAMINE 6-PHOSPHATE N-ACETYLTRANSFERASE"/>
    <property type="match status" value="1"/>
</dbReference>
<keyword evidence="3" id="KW-1185">Reference proteome</keyword>
<keyword evidence="2" id="KW-0808">Transferase</keyword>
<dbReference type="Proteomes" id="UP000295788">
    <property type="component" value="Unassembled WGS sequence"/>
</dbReference>
<reference evidence="2 3" key="1">
    <citation type="submission" date="2019-03" db="EMBL/GenBank/DDBJ databases">
        <title>Genomic Encyclopedia of Type Strains, Phase IV (KMG-IV): sequencing the most valuable type-strain genomes for metagenomic binning, comparative biology and taxonomic classification.</title>
        <authorList>
            <person name="Goeker M."/>
        </authorList>
    </citation>
    <scope>NUCLEOTIDE SEQUENCE [LARGE SCALE GENOMIC DNA]</scope>
    <source>
        <strain evidence="2 3">DSM 23802</strain>
    </source>
</reference>
<organism evidence="2 3">
    <name type="scientific">Tepidibacillus fermentans</name>
    <dbReference type="NCBI Taxonomy" id="1281767"/>
    <lineage>
        <taxon>Bacteria</taxon>
        <taxon>Bacillati</taxon>
        <taxon>Bacillota</taxon>
        <taxon>Bacilli</taxon>
        <taxon>Bacillales</taxon>
        <taxon>Bacillaceae</taxon>
        <taxon>Tepidibacillus</taxon>
    </lineage>
</organism>
<dbReference type="PROSITE" id="PS51186">
    <property type="entry name" value="GNAT"/>
    <property type="match status" value="1"/>
</dbReference>
<accession>A0A4R3KKU2</accession>
<dbReference type="SUPFAM" id="SSF55729">
    <property type="entry name" value="Acyl-CoA N-acyltransferases (Nat)"/>
    <property type="match status" value="1"/>
</dbReference>
<evidence type="ECO:0000313" key="3">
    <source>
        <dbReference type="Proteomes" id="UP000295788"/>
    </source>
</evidence>
<dbReference type="OrthoDB" id="9796171at2"/>
<dbReference type="InterPro" id="IPR000182">
    <property type="entry name" value="GNAT_dom"/>
</dbReference>
<dbReference type="InterPro" id="IPR016181">
    <property type="entry name" value="Acyl_CoA_acyltransferase"/>
</dbReference>
<gene>
    <name evidence="2" type="ORF">EDD72_101190</name>
</gene>
<proteinExistence type="predicted"/>
<sequence length="145" mass="16914">MEIKVVTNKKELNDAFSIREKVFIEEQNVPKVIEMDEYEEVATHFVVYDGNKPISTARFRKYLNEKTVKFERFAVLKEYRGQGVGRALIKVMEEEARKNGFTTLRLNAQRHAEGFYAKFGYQTISEPFDEAGIEHVTMIKKIEAK</sequence>
<dbReference type="RefSeq" id="WP_132766751.1">
    <property type="nucleotide sequence ID" value="NZ_SMAB01000001.1"/>
</dbReference>
<feature type="domain" description="N-acetyltransferase" evidence="1">
    <location>
        <begin position="1"/>
        <end position="143"/>
    </location>
</feature>
<name>A0A4R3KKU2_9BACI</name>
<dbReference type="Gene3D" id="3.40.630.30">
    <property type="match status" value="1"/>
</dbReference>
<comment type="caution">
    <text evidence="2">The sequence shown here is derived from an EMBL/GenBank/DDBJ whole genome shotgun (WGS) entry which is preliminary data.</text>
</comment>
<dbReference type="AlphaFoldDB" id="A0A4R3KKU2"/>
<dbReference type="CDD" id="cd04301">
    <property type="entry name" value="NAT_SF"/>
    <property type="match status" value="1"/>
</dbReference>
<dbReference type="Pfam" id="PF13673">
    <property type="entry name" value="Acetyltransf_10"/>
    <property type="match status" value="1"/>
</dbReference>
<dbReference type="PANTHER" id="PTHR13355:SF11">
    <property type="entry name" value="GLUCOSAMINE 6-PHOSPHATE N-ACETYLTRANSFERASE"/>
    <property type="match status" value="1"/>
</dbReference>
<evidence type="ECO:0000313" key="2">
    <source>
        <dbReference type="EMBL" id="TCS84521.1"/>
    </source>
</evidence>
<dbReference type="GO" id="GO:0004343">
    <property type="term" value="F:glucosamine 6-phosphate N-acetyltransferase activity"/>
    <property type="evidence" value="ECO:0007669"/>
    <property type="project" value="TreeGrafter"/>
</dbReference>
<dbReference type="InterPro" id="IPR039143">
    <property type="entry name" value="GNPNAT1-like"/>
</dbReference>
<protein>
    <submittedName>
        <fullName evidence="2">Putative GNAT family N-acyltransferase</fullName>
    </submittedName>
</protein>
<dbReference type="EMBL" id="SMAB01000001">
    <property type="protein sequence ID" value="TCS84521.1"/>
    <property type="molecule type" value="Genomic_DNA"/>
</dbReference>